<keyword evidence="16" id="KW-1185">Reference proteome</keyword>
<keyword evidence="7 10" id="KW-0472">Membrane</keyword>
<feature type="domain" description="TonB-dependent receptor-like beta-barrel" evidence="13">
    <location>
        <begin position="275"/>
        <end position="695"/>
    </location>
</feature>
<evidence type="ECO:0000256" key="1">
    <source>
        <dbReference type="ARBA" id="ARBA00004571"/>
    </source>
</evidence>
<organism evidence="15 16">
    <name type="scientific">Rhodovastum atsumiense</name>
    <dbReference type="NCBI Taxonomy" id="504468"/>
    <lineage>
        <taxon>Bacteria</taxon>
        <taxon>Pseudomonadati</taxon>
        <taxon>Pseudomonadota</taxon>
        <taxon>Alphaproteobacteria</taxon>
        <taxon>Acetobacterales</taxon>
        <taxon>Acetobacteraceae</taxon>
        <taxon>Rhodovastum</taxon>
    </lineage>
</organism>
<dbReference type="GO" id="GO:0015344">
    <property type="term" value="F:siderophore uptake transmembrane transporter activity"/>
    <property type="evidence" value="ECO:0007669"/>
    <property type="project" value="TreeGrafter"/>
</dbReference>
<dbReference type="Gene3D" id="2.170.130.10">
    <property type="entry name" value="TonB-dependent receptor, plug domain"/>
    <property type="match status" value="1"/>
</dbReference>
<keyword evidence="4 10" id="KW-1134">Transmembrane beta strand</keyword>
<dbReference type="GO" id="GO:0038023">
    <property type="term" value="F:signaling receptor activity"/>
    <property type="evidence" value="ECO:0007669"/>
    <property type="project" value="InterPro"/>
</dbReference>
<evidence type="ECO:0000259" key="13">
    <source>
        <dbReference type="Pfam" id="PF00593"/>
    </source>
</evidence>
<comment type="subcellular location">
    <subcellularLocation>
        <location evidence="1 10">Cell outer membrane</location>
        <topology evidence="1 10">Multi-pass membrane protein</topology>
    </subcellularLocation>
</comment>
<dbReference type="AlphaFoldDB" id="A0A5M6J0D6"/>
<evidence type="ECO:0000313" key="15">
    <source>
        <dbReference type="EMBL" id="KAA5614066.1"/>
    </source>
</evidence>
<keyword evidence="3 10" id="KW-0813">Transport</keyword>
<name>A0A5M6J0D6_9PROT</name>
<dbReference type="CDD" id="cd01347">
    <property type="entry name" value="ligand_gated_channel"/>
    <property type="match status" value="1"/>
</dbReference>
<sequence>MVPKVLLFPGSALLGGVIFAAPMLAVAPAHADDAEATVAVPPVVVTGQRTEADGSAADGYRSSSATLGPLGKAPLQDTPYSINVTPGALIERQAAHTLADALKTNPTVAPLLNANSAFTMSRVMVRGFTAADQNELRDGLVDRSFTLPPMEIVDRIEVLNGMSGFLYGFSAPGGLINYISKRPTEQTLLDLSSGVYNGSVAYVHGDAGGRVPGTDGRLGYRFNAYQEAGSTVIDGSQQRRSLVSLSLSYEVRPNTTVWFDVWHQDMQTNGLPTTFDAPNGNWSGTGTAVPSASAFRANRQYGQDWTFNKSSKTLAGVGLDSKLNDIFTLRAAMRYGYMWRKYAYVDAILQGNTGNYLERANFDSQQTERTESAYALMDAAFDTGPLRHEATFGYTHTRFFYERAPEVQSILGLSNIDNPVSFAQPSVSFAPNNNFQRVTWDNFVVADRVSVGPYVSLLLGATAATLQQNAWGSGSAISTSNYRAQQVTPSVGITVKPIPELSLYASYIQGLQAGDSTTSSAAVNRNQVLAPSVSNQYEVGAKTTIGRLGINLALFRIDKVNAEIDPADSVYKQDGREIHQGIELVTTGRVNDSLAVVGGFTLMDAFISKASAVPASEGKTPINVPEQQARLYLEYTVPGLPDLTLSGGMNYYGKRPLDTLNTAYLPAATTFDAGLRYSPEIAGHRVSATLNAFNLFDRSYWMYYRSGDGLLLGAGRTITFTLKASL</sequence>
<feature type="signal peptide" evidence="12">
    <location>
        <begin position="1"/>
        <end position="31"/>
    </location>
</feature>
<keyword evidence="5 10" id="KW-0812">Transmembrane</keyword>
<dbReference type="GO" id="GO:0009279">
    <property type="term" value="C:cell outer membrane"/>
    <property type="evidence" value="ECO:0007669"/>
    <property type="project" value="UniProtKB-SubCell"/>
</dbReference>
<dbReference type="SUPFAM" id="SSF56935">
    <property type="entry name" value="Porins"/>
    <property type="match status" value="1"/>
</dbReference>
<dbReference type="NCBIfam" id="TIGR01783">
    <property type="entry name" value="TonB-siderophor"/>
    <property type="match status" value="1"/>
</dbReference>
<dbReference type="InterPro" id="IPR010105">
    <property type="entry name" value="TonB_sidphr_rcpt"/>
</dbReference>
<proteinExistence type="inferred from homology"/>
<dbReference type="InterPro" id="IPR036942">
    <property type="entry name" value="Beta-barrel_TonB_sf"/>
</dbReference>
<dbReference type="Proteomes" id="UP000325255">
    <property type="component" value="Unassembled WGS sequence"/>
</dbReference>
<evidence type="ECO:0000256" key="4">
    <source>
        <dbReference type="ARBA" id="ARBA00022452"/>
    </source>
</evidence>
<keyword evidence="9 10" id="KW-0998">Cell outer membrane</keyword>
<dbReference type="EMBL" id="VWPK01000003">
    <property type="protein sequence ID" value="KAA5614066.1"/>
    <property type="molecule type" value="Genomic_DNA"/>
</dbReference>
<evidence type="ECO:0000256" key="6">
    <source>
        <dbReference type="ARBA" id="ARBA00023077"/>
    </source>
</evidence>
<evidence type="ECO:0000256" key="2">
    <source>
        <dbReference type="ARBA" id="ARBA00009810"/>
    </source>
</evidence>
<keyword evidence="6 11" id="KW-0798">TonB box</keyword>
<dbReference type="GO" id="GO:0015891">
    <property type="term" value="P:siderophore transport"/>
    <property type="evidence" value="ECO:0007669"/>
    <property type="project" value="InterPro"/>
</dbReference>
<dbReference type="OrthoDB" id="9760333at2"/>
<evidence type="ECO:0000256" key="11">
    <source>
        <dbReference type="RuleBase" id="RU003357"/>
    </source>
</evidence>
<feature type="domain" description="TonB-dependent receptor plug" evidence="14">
    <location>
        <begin position="75"/>
        <end position="174"/>
    </location>
</feature>
<accession>A0A5M6J0D6</accession>
<evidence type="ECO:0000313" key="16">
    <source>
        <dbReference type="Proteomes" id="UP000325255"/>
    </source>
</evidence>
<gene>
    <name evidence="15" type="ORF">F1189_02345</name>
</gene>
<dbReference type="PANTHER" id="PTHR32552">
    <property type="entry name" value="FERRICHROME IRON RECEPTOR-RELATED"/>
    <property type="match status" value="1"/>
</dbReference>
<evidence type="ECO:0000256" key="12">
    <source>
        <dbReference type="SAM" id="SignalP"/>
    </source>
</evidence>
<evidence type="ECO:0000256" key="10">
    <source>
        <dbReference type="PROSITE-ProRule" id="PRU01360"/>
    </source>
</evidence>
<dbReference type="InterPro" id="IPR039426">
    <property type="entry name" value="TonB-dep_rcpt-like"/>
</dbReference>
<dbReference type="Pfam" id="PF00593">
    <property type="entry name" value="TonB_dep_Rec_b-barrel"/>
    <property type="match status" value="1"/>
</dbReference>
<comment type="similarity">
    <text evidence="2 10 11">Belongs to the TonB-dependent receptor family.</text>
</comment>
<dbReference type="InterPro" id="IPR000531">
    <property type="entry name" value="Beta-barrel_TonB"/>
</dbReference>
<evidence type="ECO:0000256" key="9">
    <source>
        <dbReference type="ARBA" id="ARBA00023237"/>
    </source>
</evidence>
<evidence type="ECO:0000256" key="5">
    <source>
        <dbReference type="ARBA" id="ARBA00022692"/>
    </source>
</evidence>
<evidence type="ECO:0000256" key="7">
    <source>
        <dbReference type="ARBA" id="ARBA00023136"/>
    </source>
</evidence>
<reference evidence="15 16" key="1">
    <citation type="submission" date="2019-09" db="EMBL/GenBank/DDBJ databases">
        <title>Genome sequence of Rhodovastum atsumiense, a diverse member of the Acetobacteraceae family of non-sulfur purple photosynthetic bacteria.</title>
        <authorList>
            <person name="Meyer T."/>
            <person name="Kyndt J."/>
        </authorList>
    </citation>
    <scope>NUCLEOTIDE SEQUENCE [LARGE SCALE GENOMIC DNA]</scope>
    <source>
        <strain evidence="15 16">DSM 21279</strain>
    </source>
</reference>
<keyword evidence="12" id="KW-0732">Signal</keyword>
<dbReference type="PANTHER" id="PTHR32552:SF82">
    <property type="entry name" value="FCUA PROTEIN"/>
    <property type="match status" value="1"/>
</dbReference>
<evidence type="ECO:0000256" key="3">
    <source>
        <dbReference type="ARBA" id="ARBA00022448"/>
    </source>
</evidence>
<dbReference type="RefSeq" id="WP_150038965.1">
    <property type="nucleotide sequence ID" value="NZ_OW485601.1"/>
</dbReference>
<dbReference type="Pfam" id="PF07715">
    <property type="entry name" value="Plug"/>
    <property type="match status" value="1"/>
</dbReference>
<comment type="caution">
    <text evidence="15">The sequence shown here is derived from an EMBL/GenBank/DDBJ whole genome shotgun (WGS) entry which is preliminary data.</text>
</comment>
<keyword evidence="8 15" id="KW-0675">Receptor</keyword>
<evidence type="ECO:0000259" key="14">
    <source>
        <dbReference type="Pfam" id="PF07715"/>
    </source>
</evidence>
<evidence type="ECO:0000256" key="8">
    <source>
        <dbReference type="ARBA" id="ARBA00023170"/>
    </source>
</evidence>
<dbReference type="Gene3D" id="2.40.170.20">
    <property type="entry name" value="TonB-dependent receptor, beta-barrel domain"/>
    <property type="match status" value="1"/>
</dbReference>
<dbReference type="InterPro" id="IPR037066">
    <property type="entry name" value="Plug_dom_sf"/>
</dbReference>
<feature type="chain" id="PRO_5024451196" evidence="12">
    <location>
        <begin position="32"/>
        <end position="726"/>
    </location>
</feature>
<dbReference type="InterPro" id="IPR012910">
    <property type="entry name" value="Plug_dom"/>
</dbReference>
<protein>
    <submittedName>
        <fullName evidence="15">TonB-dependent receptor</fullName>
    </submittedName>
</protein>
<dbReference type="PROSITE" id="PS52016">
    <property type="entry name" value="TONB_DEPENDENT_REC_3"/>
    <property type="match status" value="1"/>
</dbReference>